<keyword evidence="1" id="KW-0694">RNA-binding</keyword>
<dbReference type="InterPro" id="IPR000504">
    <property type="entry name" value="RRM_dom"/>
</dbReference>
<gene>
    <name evidence="3" type="ORF">ACAT0790_LOCUS41602</name>
</gene>
<dbReference type="EMBL" id="HBGE01069400">
    <property type="protein sequence ID" value="CAD9164836.1"/>
    <property type="molecule type" value="Transcribed_RNA"/>
</dbReference>
<evidence type="ECO:0000259" key="2">
    <source>
        <dbReference type="PROSITE" id="PS50102"/>
    </source>
</evidence>
<name>A0A7S1RFB8_ALECA</name>
<protein>
    <recommendedName>
        <fullName evidence="2">RRM domain-containing protein</fullName>
    </recommendedName>
</protein>
<sequence>MIKVGHPVRLAVRSIATVGGPPRLRLRGLPFHTSEEQLLAFFQGFRLAPGSPRGRPAELLRGLGRRPTGQAFAYFADAAEAMRARDELHGRPFAAVGGRIYRAELLEDFEGRAIVTDEDSPGDIEEEALRDKVRRTMVGAKWKEKENQKKVLYRQY</sequence>
<organism evidence="3">
    <name type="scientific">Alexandrium catenella</name>
    <name type="common">Red tide dinoflagellate</name>
    <name type="synonym">Gonyaulax catenella</name>
    <dbReference type="NCBI Taxonomy" id="2925"/>
    <lineage>
        <taxon>Eukaryota</taxon>
        <taxon>Sar</taxon>
        <taxon>Alveolata</taxon>
        <taxon>Dinophyceae</taxon>
        <taxon>Gonyaulacales</taxon>
        <taxon>Pyrocystaceae</taxon>
        <taxon>Alexandrium</taxon>
    </lineage>
</organism>
<accession>A0A7S1RFB8</accession>
<dbReference type="Gene3D" id="3.30.70.330">
    <property type="match status" value="1"/>
</dbReference>
<reference evidence="3" key="1">
    <citation type="submission" date="2021-01" db="EMBL/GenBank/DDBJ databases">
        <authorList>
            <person name="Corre E."/>
            <person name="Pelletier E."/>
            <person name="Niang G."/>
            <person name="Scheremetjew M."/>
            <person name="Finn R."/>
            <person name="Kale V."/>
            <person name="Holt S."/>
            <person name="Cochrane G."/>
            <person name="Meng A."/>
            <person name="Brown T."/>
            <person name="Cohen L."/>
        </authorList>
    </citation>
    <scope>NUCLEOTIDE SEQUENCE</scope>
    <source>
        <strain evidence="3">OF101</strain>
    </source>
</reference>
<dbReference type="InterPro" id="IPR012677">
    <property type="entry name" value="Nucleotide-bd_a/b_plait_sf"/>
</dbReference>
<dbReference type="SUPFAM" id="SSF54928">
    <property type="entry name" value="RNA-binding domain, RBD"/>
    <property type="match status" value="1"/>
</dbReference>
<dbReference type="CDD" id="cd12254">
    <property type="entry name" value="RRM_hnRNPH_ESRPs_RBM12_like"/>
    <property type="match status" value="1"/>
</dbReference>
<dbReference type="PROSITE" id="PS50102">
    <property type="entry name" value="RRM"/>
    <property type="match status" value="1"/>
</dbReference>
<evidence type="ECO:0000313" key="3">
    <source>
        <dbReference type="EMBL" id="CAD9164836.1"/>
    </source>
</evidence>
<dbReference type="GO" id="GO:0003723">
    <property type="term" value="F:RNA binding"/>
    <property type="evidence" value="ECO:0007669"/>
    <property type="project" value="UniProtKB-UniRule"/>
</dbReference>
<evidence type="ECO:0000256" key="1">
    <source>
        <dbReference type="PROSITE-ProRule" id="PRU00176"/>
    </source>
</evidence>
<dbReference type="InterPro" id="IPR035979">
    <property type="entry name" value="RBD_domain_sf"/>
</dbReference>
<proteinExistence type="predicted"/>
<dbReference type="AlphaFoldDB" id="A0A7S1RFB8"/>
<feature type="domain" description="RRM" evidence="2">
    <location>
        <begin position="22"/>
        <end position="108"/>
    </location>
</feature>